<dbReference type="InterPro" id="IPR017871">
    <property type="entry name" value="ABC_transporter-like_CS"/>
</dbReference>
<dbReference type="SMART" id="SM00382">
    <property type="entry name" value="AAA"/>
    <property type="match status" value="2"/>
</dbReference>
<dbReference type="PROSITE" id="PS50893">
    <property type="entry name" value="ABC_TRANSPORTER_2"/>
    <property type="match status" value="1"/>
</dbReference>
<feature type="domain" description="ABC transporter" evidence="5">
    <location>
        <begin position="284"/>
        <end position="494"/>
    </location>
</feature>
<dbReference type="Gene3D" id="3.40.50.300">
    <property type="entry name" value="P-loop containing nucleotide triphosphate hydrolases"/>
    <property type="match status" value="3"/>
</dbReference>
<dbReference type="RefSeq" id="WP_220220716.1">
    <property type="nucleotide sequence ID" value="NZ_CP048268.1"/>
</dbReference>
<organism evidence="6 7">
    <name type="scientific">Lactobacillus panisapium</name>
    <dbReference type="NCBI Taxonomy" id="2012495"/>
    <lineage>
        <taxon>Bacteria</taxon>
        <taxon>Bacillati</taxon>
        <taxon>Bacillota</taxon>
        <taxon>Bacilli</taxon>
        <taxon>Lactobacillales</taxon>
        <taxon>Lactobacillaceae</taxon>
        <taxon>Lactobacillus</taxon>
    </lineage>
</organism>
<feature type="coiled-coil region" evidence="4">
    <location>
        <begin position="172"/>
        <end position="206"/>
    </location>
</feature>
<dbReference type="PANTHER" id="PTHR19211">
    <property type="entry name" value="ATP-BINDING TRANSPORT PROTEIN-RELATED"/>
    <property type="match status" value="1"/>
</dbReference>
<evidence type="ECO:0000256" key="3">
    <source>
        <dbReference type="ARBA" id="ARBA00022840"/>
    </source>
</evidence>
<dbReference type="EMBL" id="CP048268">
    <property type="protein sequence ID" value="QYN52249.1"/>
    <property type="molecule type" value="Genomic_DNA"/>
</dbReference>
<dbReference type="CDD" id="cd03221">
    <property type="entry name" value="ABCF_EF-3"/>
    <property type="match status" value="1"/>
</dbReference>
<dbReference type="Pfam" id="PF00005">
    <property type="entry name" value="ABC_tran"/>
    <property type="match status" value="2"/>
</dbReference>
<dbReference type="SUPFAM" id="SSF52540">
    <property type="entry name" value="P-loop containing nucleoside triphosphate hydrolases"/>
    <property type="match status" value="2"/>
</dbReference>
<reference evidence="6 7" key="1">
    <citation type="submission" date="2020-01" db="EMBL/GenBank/DDBJ databases">
        <title>Vast differences in strain-level diversity in the gut microbiota of two closely related honey bee species.</title>
        <authorList>
            <person name="Ellegaard K.M."/>
            <person name="Suenami S."/>
            <person name="Miyazaki R."/>
            <person name="Engel P."/>
        </authorList>
    </citation>
    <scope>NUCLEOTIDE SEQUENCE [LARGE SCALE GENOMIC DNA]</scope>
    <source>
        <strain evidence="6 7">ESL0416</strain>
    </source>
</reference>
<sequence length="522" mass="58932">MELIKINHLTVNVAAKKLFEIASLGINSKQKIGLIGNNGVGKTTLMKLIADISNPSEQIKATGSITRLCNWAYVPQLLNAQDKSGGQREKLAISRAIAQLRNAPKALLLLDEPTSNLDFEQQKWLINLIRGLKSSCLIISHDQHFLNQVCDTIWCVKDQRVITFKGTYSEFKRAQEKQAARVQLEYNEQEKHLNQLKASFKRHAKQAGSFSHPKKHISSSDWRSKSLGKVKAANNVARATKNLSRRIEKEAKTLTRPVFRKQITLKNGAAQMKNEAIAPKSKALRLNPQKVVAYHKLLFTIEQEVNLTYQNKLILTGANGVGKSIFLKELFKRKLTGFYHPQLQIGYFTQNIIKLQSDQTVLEAIMKSSIFATSVTMQVLGDLHLWQIRHQKIENLSGGQLVCFNLARILTGKYNLLLLDEPTNFLDLEALAALVDFIAAYPYALIIVSHDRSFIEQLGLPKWMINHQRLSTKVAASKQSSASNDNNLELLKFQRDQLMLNPEASVTKIKQLTAEIEQLQNH</sequence>
<evidence type="ECO:0000256" key="4">
    <source>
        <dbReference type="SAM" id="Coils"/>
    </source>
</evidence>
<protein>
    <submittedName>
        <fullName evidence="6">ABC-F family ATP-binding cassette domain-containing protein</fullName>
    </submittedName>
</protein>
<keyword evidence="3 6" id="KW-0067">ATP-binding</keyword>
<evidence type="ECO:0000313" key="6">
    <source>
        <dbReference type="EMBL" id="QYN52249.1"/>
    </source>
</evidence>
<name>A0ABX8W3X9_9LACO</name>
<dbReference type="InterPro" id="IPR050611">
    <property type="entry name" value="ABCF"/>
</dbReference>
<evidence type="ECO:0000256" key="2">
    <source>
        <dbReference type="ARBA" id="ARBA00022741"/>
    </source>
</evidence>
<proteinExistence type="predicted"/>
<dbReference type="InterPro" id="IPR003593">
    <property type="entry name" value="AAA+_ATPase"/>
</dbReference>
<dbReference type="InterPro" id="IPR027417">
    <property type="entry name" value="P-loop_NTPase"/>
</dbReference>
<gene>
    <name evidence="6" type="ORF">GYM71_01885</name>
</gene>
<dbReference type="Proteomes" id="UP000826550">
    <property type="component" value="Chromosome"/>
</dbReference>
<dbReference type="InterPro" id="IPR003439">
    <property type="entry name" value="ABC_transporter-like_ATP-bd"/>
</dbReference>
<evidence type="ECO:0000313" key="7">
    <source>
        <dbReference type="Proteomes" id="UP000826550"/>
    </source>
</evidence>
<evidence type="ECO:0000259" key="5">
    <source>
        <dbReference type="PROSITE" id="PS50893"/>
    </source>
</evidence>
<keyword evidence="7" id="KW-1185">Reference proteome</keyword>
<keyword evidence="4" id="KW-0175">Coiled coil</keyword>
<keyword evidence="1" id="KW-0677">Repeat</keyword>
<accession>A0ABX8W3X9</accession>
<evidence type="ECO:0000256" key="1">
    <source>
        <dbReference type="ARBA" id="ARBA00022737"/>
    </source>
</evidence>
<dbReference type="GO" id="GO:0005524">
    <property type="term" value="F:ATP binding"/>
    <property type="evidence" value="ECO:0007669"/>
    <property type="project" value="UniProtKB-KW"/>
</dbReference>
<dbReference type="PROSITE" id="PS00211">
    <property type="entry name" value="ABC_TRANSPORTER_1"/>
    <property type="match status" value="1"/>
</dbReference>
<dbReference type="PANTHER" id="PTHR19211:SF100">
    <property type="entry name" value="RIBOSOME PROTECTION PROTEIN VMLR"/>
    <property type="match status" value="1"/>
</dbReference>
<keyword evidence="2" id="KW-0547">Nucleotide-binding</keyword>